<dbReference type="InterPro" id="IPR046848">
    <property type="entry name" value="E_motif"/>
</dbReference>
<dbReference type="PANTHER" id="PTHR47926">
    <property type="entry name" value="PENTATRICOPEPTIDE REPEAT-CONTAINING PROTEIN"/>
    <property type="match status" value="1"/>
</dbReference>
<dbReference type="FunFam" id="1.25.40.10:FF:000184">
    <property type="entry name" value="Pentatricopeptide repeat-containing protein, chloroplastic"/>
    <property type="match status" value="1"/>
</dbReference>
<proteinExistence type="inferred from homology"/>
<dbReference type="InterPro" id="IPR046960">
    <property type="entry name" value="PPR_At4g14850-like_plant"/>
</dbReference>
<dbReference type="AlphaFoldDB" id="A0A6I9TBW7"/>
<evidence type="ECO:0000313" key="5">
    <source>
        <dbReference type="Proteomes" id="UP000504604"/>
    </source>
</evidence>
<dbReference type="Pfam" id="PF13041">
    <property type="entry name" value="PPR_2"/>
    <property type="match status" value="2"/>
</dbReference>
<dbReference type="GO" id="GO:0003723">
    <property type="term" value="F:RNA binding"/>
    <property type="evidence" value="ECO:0007669"/>
    <property type="project" value="InterPro"/>
</dbReference>
<feature type="repeat" description="PPR" evidence="3">
    <location>
        <begin position="197"/>
        <end position="231"/>
    </location>
</feature>
<dbReference type="PROSITE" id="PS51375">
    <property type="entry name" value="PPR"/>
    <property type="match status" value="5"/>
</dbReference>
<dbReference type="InterPro" id="IPR046849">
    <property type="entry name" value="E2_motif"/>
</dbReference>
<accession>A0A6I9TBW7</accession>
<organism evidence="5 6">
    <name type="scientific">Sesamum indicum</name>
    <name type="common">Oriental sesame</name>
    <name type="synonym">Sesamum orientale</name>
    <dbReference type="NCBI Taxonomy" id="4182"/>
    <lineage>
        <taxon>Eukaryota</taxon>
        <taxon>Viridiplantae</taxon>
        <taxon>Streptophyta</taxon>
        <taxon>Embryophyta</taxon>
        <taxon>Tracheophyta</taxon>
        <taxon>Spermatophyta</taxon>
        <taxon>Magnoliopsida</taxon>
        <taxon>eudicotyledons</taxon>
        <taxon>Gunneridae</taxon>
        <taxon>Pentapetalae</taxon>
        <taxon>asterids</taxon>
        <taxon>lamiids</taxon>
        <taxon>Lamiales</taxon>
        <taxon>Pedaliaceae</taxon>
        <taxon>Sesamum</taxon>
    </lineage>
</organism>
<dbReference type="Proteomes" id="UP000504604">
    <property type="component" value="Linkage group LG6"/>
</dbReference>
<evidence type="ECO:0000256" key="3">
    <source>
        <dbReference type="PROSITE-ProRule" id="PRU00708"/>
    </source>
</evidence>
<feature type="repeat" description="PPR" evidence="3">
    <location>
        <begin position="96"/>
        <end position="130"/>
    </location>
</feature>
<dbReference type="NCBIfam" id="TIGR00756">
    <property type="entry name" value="PPR"/>
    <property type="match status" value="5"/>
</dbReference>
<dbReference type="OrthoDB" id="736572at2759"/>
<protein>
    <submittedName>
        <fullName evidence="6">Pentatricopeptide repeat-containing protein At1g31920</fullName>
    </submittedName>
</protein>
<dbReference type="Gramene" id="SIN_1001242.t">
    <property type="protein sequence ID" value="SIN_1001242.t.cds1"/>
    <property type="gene ID" value="SIN_1001242"/>
</dbReference>
<dbReference type="FunCoup" id="A0A6I9TBW7">
    <property type="interactions" value="360"/>
</dbReference>
<feature type="repeat" description="PPR" evidence="3">
    <location>
        <begin position="334"/>
        <end position="369"/>
    </location>
</feature>
<dbReference type="PANTHER" id="PTHR47926:SF400">
    <property type="entry name" value="PENTACOTRIPEPTIDE-REPEAT REGION OF PRORP DOMAIN-CONTAINING PROTEIN"/>
    <property type="match status" value="1"/>
</dbReference>
<reference evidence="6" key="1">
    <citation type="submission" date="2025-08" db="UniProtKB">
        <authorList>
            <consortium name="RefSeq"/>
        </authorList>
    </citation>
    <scope>IDENTIFICATION</scope>
</reference>
<evidence type="ECO:0000259" key="4">
    <source>
        <dbReference type="Pfam" id="PF14432"/>
    </source>
</evidence>
<dbReference type="GO" id="GO:0009451">
    <property type="term" value="P:RNA modification"/>
    <property type="evidence" value="ECO:0007669"/>
    <property type="project" value="InterPro"/>
</dbReference>
<dbReference type="Pfam" id="PF20431">
    <property type="entry name" value="E_motif"/>
    <property type="match status" value="1"/>
</dbReference>
<dbReference type="KEGG" id="sind:105165121"/>
<dbReference type="InterPro" id="IPR011990">
    <property type="entry name" value="TPR-like_helical_dom_sf"/>
</dbReference>
<dbReference type="InterPro" id="IPR032867">
    <property type="entry name" value="DYW_dom"/>
</dbReference>
<gene>
    <name evidence="6" type="primary">LOC105165121</name>
</gene>
<dbReference type="Pfam" id="PF20430">
    <property type="entry name" value="Eplus_motif"/>
    <property type="match status" value="1"/>
</dbReference>
<feature type="repeat" description="PPR" evidence="3">
    <location>
        <begin position="299"/>
        <end position="333"/>
    </location>
</feature>
<evidence type="ECO:0000256" key="1">
    <source>
        <dbReference type="ARBA" id="ARBA00006643"/>
    </source>
</evidence>
<evidence type="ECO:0000313" key="6">
    <source>
        <dbReference type="RefSeq" id="XP_011082312.1"/>
    </source>
</evidence>
<feature type="domain" description="DYW" evidence="4">
    <location>
        <begin position="514"/>
        <end position="606"/>
    </location>
</feature>
<sequence>MVGASVLNQPQQFLIAHDHHSKIPEIDINRKEQECISLIKRCTNIEEFKQAHAQILKLGFFCSSFCASNLIATCALSEWGSMDYACSIFQQIYDPGSFEFNAMIRGHVKEFDSEAALCTYLDMLEVGVEPDNFTYPSLLKACASLSAVEEGKQIHGQVLKLGFVEDVFVQNSLINMYGKCGQIKHSRAVFEQMDRKTVASWSAVIAAYANLGMWDECLSLFGEMNFEGCWRAEESTLVSVVSACAHLGALDLGRSTHGYLLRNLSGLNVAVQTSLIDMYIKCGSLDKGMSLFQRTVRKNRNSYTVVVSGLANHGRGEEALNIFEQMLGEGLKPDDVVYVGLLSACSHAGLVEKGMRCFDRMRFEHGIEPTIQHYGCMVDLMGRAGKISEGFELIKCMPMAPNDVIWRSLLSSCKVHQNVELGEIAAGHLFQLKTQNAGDYLMLSNIYAEAGRWQDVSMTRVKMACMGLGQVPGSSSVEVKRKVHKFVSNDKSHPQCYEIYEMLHQMEWQLKFEGYSPDTSQVLLDVDEEEKKQRLSSHSQKLAIAFSLIHTSQGSPIRIARNVRMCSDCHTYSKLISVIYEREIIVRDRNVFHHFRDGTCSCKDYW</sequence>
<dbReference type="GeneID" id="105165121"/>
<comment type="similarity">
    <text evidence="1">Belongs to the PPR family. PCMP-H subfamily.</text>
</comment>
<keyword evidence="2" id="KW-0677">Repeat</keyword>
<name>A0A6I9TBW7_SESIN</name>
<dbReference type="Pfam" id="PF01535">
    <property type="entry name" value="PPR"/>
    <property type="match status" value="4"/>
</dbReference>
<dbReference type="InterPro" id="IPR002885">
    <property type="entry name" value="PPR_rpt"/>
</dbReference>
<dbReference type="GO" id="GO:0008270">
    <property type="term" value="F:zinc ion binding"/>
    <property type="evidence" value="ECO:0007669"/>
    <property type="project" value="InterPro"/>
</dbReference>
<dbReference type="FunFam" id="1.25.40.10:FF:001370">
    <property type="entry name" value="Pentatricopeptide repeat-containing protein"/>
    <property type="match status" value="1"/>
</dbReference>
<dbReference type="InParanoid" id="A0A6I9TBW7"/>
<dbReference type="Gene3D" id="1.25.40.10">
    <property type="entry name" value="Tetratricopeptide repeat domain"/>
    <property type="match status" value="4"/>
</dbReference>
<feature type="repeat" description="PPR" evidence="3">
    <location>
        <begin position="166"/>
        <end position="196"/>
    </location>
</feature>
<keyword evidence="5" id="KW-1185">Reference proteome</keyword>
<dbReference type="RefSeq" id="XP_011082312.1">
    <property type="nucleotide sequence ID" value="XM_011084010.2"/>
</dbReference>
<dbReference type="Pfam" id="PF14432">
    <property type="entry name" value="DYW_deaminase"/>
    <property type="match status" value="1"/>
</dbReference>
<evidence type="ECO:0000256" key="2">
    <source>
        <dbReference type="ARBA" id="ARBA00022737"/>
    </source>
</evidence>